<evidence type="ECO:0000313" key="8">
    <source>
        <dbReference type="EMBL" id="QAA93560.1"/>
    </source>
</evidence>
<keyword evidence="5" id="KW-0804">Transcription</keyword>
<dbReference type="Gene3D" id="1.10.8.60">
    <property type="match status" value="1"/>
</dbReference>
<dbReference type="PROSITE" id="PS00675">
    <property type="entry name" value="SIGMA54_INTERACT_1"/>
    <property type="match status" value="1"/>
</dbReference>
<keyword evidence="9" id="KW-1185">Reference proteome</keyword>
<dbReference type="PANTHER" id="PTHR32071">
    <property type="entry name" value="TRANSCRIPTIONAL REGULATORY PROTEIN"/>
    <property type="match status" value="1"/>
</dbReference>
<evidence type="ECO:0000259" key="7">
    <source>
        <dbReference type="PROSITE" id="PS50045"/>
    </source>
</evidence>
<feature type="region of interest" description="Disordered" evidence="6">
    <location>
        <begin position="283"/>
        <end position="308"/>
    </location>
</feature>
<dbReference type="Pfam" id="PF00158">
    <property type="entry name" value="Sigma54_activat"/>
    <property type="match status" value="1"/>
</dbReference>
<reference evidence="8 9" key="1">
    <citation type="submission" date="2017-08" db="EMBL/GenBank/DDBJ databases">
        <authorList>
            <person name="Park S.-J."/>
            <person name="Kim H."/>
        </authorList>
    </citation>
    <scope>NUCLEOTIDE SEQUENCE [LARGE SCALE GENOMIC DNA]</scope>
    <source>
        <strain evidence="9">ye3</strain>
    </source>
</reference>
<sequence>MNFLRPTASHARPERLVTQSSSIKRSWERCADVSYDLHTDPDPMLLADLQLRREQHAHLLELAQPELETLAGLVASAKSVVLLADAAGVILQEAGSTEFLHKAERVALRPGVSWAESLRGTNAIGTALFEGAPIRVHGSEHFLSCNRILSCHAAPIRSPRGDVIGVLDISGDAATLHAYALGLASLCATQIANRLLDYTDHRLHRLVFQRQTSLLDSAERAIVLIEHDRIVGANEAALHLLDTDWRLLDSPVDDWVDGWSSLAGRTDGIRTRSGQALVGQLHRGQESLTAQASPQHARPRATPLPVAPQHIRTASAPLPELEDTAKQALLQAVAAMDGGMAVLLQGETGAGKEIFARHLHANSAWHRGPFVAINCGALPESLIESELFGYEGGAFTGARREGAQGRLREAQGGMLFLDEIGDMPLALQTRLLRALQEREVQPLGSDKRVPVHFGLTSASNRDLSTLITQGLFRADLYYRLQDYTITLSPLRERPRLREFLCAEFKRLGGTERGMTLSDAALDALEAYGWPGNYRQMQSLLRSLVVLQPAGSLIRREDLPLAQTDSVRAPIASEADSAMAVVPSGDVPAATLRDMTERTIEQVVRECGYNVSQAATVLGVHRSTLYRHLARLKSRDSGPG</sequence>
<dbReference type="EMBL" id="CP022987">
    <property type="protein sequence ID" value="QAA93560.1"/>
    <property type="molecule type" value="Genomic_DNA"/>
</dbReference>
<dbReference type="SUPFAM" id="SSF55781">
    <property type="entry name" value="GAF domain-like"/>
    <property type="match status" value="1"/>
</dbReference>
<dbReference type="OrthoDB" id="9761705at2"/>
<keyword evidence="2" id="KW-0067">ATP-binding</keyword>
<evidence type="ECO:0000256" key="6">
    <source>
        <dbReference type="SAM" id="MobiDB-lite"/>
    </source>
</evidence>
<dbReference type="Proteomes" id="UP000283474">
    <property type="component" value="Chromosome"/>
</dbReference>
<keyword evidence="4" id="KW-0238">DNA-binding</keyword>
<dbReference type="CDD" id="cd00009">
    <property type="entry name" value="AAA"/>
    <property type="match status" value="1"/>
</dbReference>
<dbReference type="InterPro" id="IPR003593">
    <property type="entry name" value="AAA+_ATPase"/>
</dbReference>
<dbReference type="Gene3D" id="3.30.450.40">
    <property type="match status" value="1"/>
</dbReference>
<dbReference type="RefSeq" id="WP_128354605.1">
    <property type="nucleotide sequence ID" value="NZ_CP022987.1"/>
</dbReference>
<dbReference type="Gene3D" id="1.10.10.60">
    <property type="entry name" value="Homeodomain-like"/>
    <property type="match status" value="1"/>
</dbReference>
<dbReference type="InterPro" id="IPR002197">
    <property type="entry name" value="HTH_Fis"/>
</dbReference>
<dbReference type="GO" id="GO:0006355">
    <property type="term" value="P:regulation of DNA-templated transcription"/>
    <property type="evidence" value="ECO:0007669"/>
    <property type="project" value="InterPro"/>
</dbReference>
<dbReference type="GO" id="GO:0043565">
    <property type="term" value="F:sequence-specific DNA binding"/>
    <property type="evidence" value="ECO:0007669"/>
    <property type="project" value="InterPro"/>
</dbReference>
<dbReference type="InterPro" id="IPR029016">
    <property type="entry name" value="GAF-like_dom_sf"/>
</dbReference>
<feature type="domain" description="Sigma-54 factor interaction" evidence="7">
    <location>
        <begin position="311"/>
        <end position="545"/>
    </location>
</feature>
<gene>
    <name evidence="8" type="ORF">CKA81_06710</name>
</gene>
<evidence type="ECO:0000313" key="9">
    <source>
        <dbReference type="Proteomes" id="UP000283474"/>
    </source>
</evidence>
<dbReference type="Pfam" id="PF01590">
    <property type="entry name" value="GAF"/>
    <property type="match status" value="1"/>
</dbReference>
<evidence type="ECO:0000256" key="1">
    <source>
        <dbReference type="ARBA" id="ARBA00022741"/>
    </source>
</evidence>
<keyword evidence="1" id="KW-0547">Nucleotide-binding</keyword>
<organism evidence="8 9">
    <name type="scientific">Pollutimonas thiosulfatoxidans</name>
    <dbReference type="NCBI Taxonomy" id="2028345"/>
    <lineage>
        <taxon>Bacteria</taxon>
        <taxon>Pseudomonadati</taxon>
        <taxon>Pseudomonadota</taxon>
        <taxon>Betaproteobacteria</taxon>
        <taxon>Burkholderiales</taxon>
        <taxon>Alcaligenaceae</taxon>
        <taxon>Pollutimonas</taxon>
    </lineage>
</organism>
<dbReference type="InterPro" id="IPR002078">
    <property type="entry name" value="Sigma_54_int"/>
</dbReference>
<dbReference type="Pfam" id="PF25601">
    <property type="entry name" value="AAA_lid_14"/>
    <property type="match status" value="1"/>
</dbReference>
<dbReference type="InterPro" id="IPR009057">
    <property type="entry name" value="Homeodomain-like_sf"/>
</dbReference>
<dbReference type="SMART" id="SM00382">
    <property type="entry name" value="AAA"/>
    <property type="match status" value="1"/>
</dbReference>
<dbReference type="InterPro" id="IPR027417">
    <property type="entry name" value="P-loop_NTPase"/>
</dbReference>
<dbReference type="Pfam" id="PF02954">
    <property type="entry name" value="HTH_8"/>
    <property type="match status" value="1"/>
</dbReference>
<dbReference type="PROSITE" id="PS00676">
    <property type="entry name" value="SIGMA54_INTERACT_2"/>
    <property type="match status" value="1"/>
</dbReference>
<proteinExistence type="predicted"/>
<dbReference type="FunFam" id="3.40.50.300:FF:000006">
    <property type="entry name" value="DNA-binding transcriptional regulator NtrC"/>
    <property type="match status" value="1"/>
</dbReference>
<evidence type="ECO:0000256" key="2">
    <source>
        <dbReference type="ARBA" id="ARBA00022840"/>
    </source>
</evidence>
<dbReference type="InterPro" id="IPR025662">
    <property type="entry name" value="Sigma_54_int_dom_ATP-bd_1"/>
</dbReference>
<name>A0A410GB91_9BURK</name>
<accession>A0A410GB91</accession>
<dbReference type="SUPFAM" id="SSF52540">
    <property type="entry name" value="P-loop containing nucleoside triphosphate hydrolases"/>
    <property type="match status" value="1"/>
</dbReference>
<evidence type="ECO:0000256" key="4">
    <source>
        <dbReference type="ARBA" id="ARBA00023125"/>
    </source>
</evidence>
<dbReference type="PANTHER" id="PTHR32071:SF77">
    <property type="entry name" value="TRANSCRIPTIONAL REGULATORY PROTEIN"/>
    <property type="match status" value="1"/>
</dbReference>
<dbReference type="PROSITE" id="PS50045">
    <property type="entry name" value="SIGMA54_INTERACT_4"/>
    <property type="match status" value="1"/>
</dbReference>
<dbReference type="AlphaFoldDB" id="A0A410GB91"/>
<evidence type="ECO:0000256" key="5">
    <source>
        <dbReference type="ARBA" id="ARBA00023163"/>
    </source>
</evidence>
<protein>
    <submittedName>
        <fullName evidence="8">Sigma-54-dependent Fis family transcriptional regulator</fullName>
    </submittedName>
</protein>
<dbReference type="GO" id="GO:0005524">
    <property type="term" value="F:ATP binding"/>
    <property type="evidence" value="ECO:0007669"/>
    <property type="project" value="UniProtKB-KW"/>
</dbReference>
<keyword evidence="3" id="KW-0805">Transcription regulation</keyword>
<dbReference type="InterPro" id="IPR025943">
    <property type="entry name" value="Sigma_54_int_dom_ATP-bd_2"/>
</dbReference>
<dbReference type="SUPFAM" id="SSF46689">
    <property type="entry name" value="Homeodomain-like"/>
    <property type="match status" value="1"/>
</dbReference>
<dbReference type="InterPro" id="IPR058031">
    <property type="entry name" value="AAA_lid_NorR"/>
</dbReference>
<dbReference type="Gene3D" id="3.40.50.300">
    <property type="entry name" value="P-loop containing nucleotide triphosphate hydrolases"/>
    <property type="match status" value="1"/>
</dbReference>
<dbReference type="InterPro" id="IPR003018">
    <property type="entry name" value="GAF"/>
</dbReference>
<evidence type="ECO:0000256" key="3">
    <source>
        <dbReference type="ARBA" id="ARBA00023015"/>
    </source>
</evidence>
<dbReference type="KEGG" id="pus:CKA81_06710"/>